<dbReference type="SUPFAM" id="SSF48452">
    <property type="entry name" value="TPR-like"/>
    <property type="match status" value="2"/>
</dbReference>
<keyword evidence="1" id="KW-0802">TPR repeat</keyword>
<name>A0ABR5NHM4_9GAMM</name>
<evidence type="ECO:0008006" key="6">
    <source>
        <dbReference type="Google" id="ProtNLM"/>
    </source>
</evidence>
<dbReference type="SMART" id="SM00028">
    <property type="entry name" value="TPR"/>
    <property type="match status" value="3"/>
</dbReference>
<keyword evidence="5" id="KW-1185">Reference proteome</keyword>
<feature type="compositionally biased region" description="Basic and acidic residues" evidence="2">
    <location>
        <begin position="33"/>
        <end position="42"/>
    </location>
</feature>
<dbReference type="InterPro" id="IPR011990">
    <property type="entry name" value="TPR-like_helical_dom_sf"/>
</dbReference>
<evidence type="ECO:0000256" key="2">
    <source>
        <dbReference type="SAM" id="MobiDB-lite"/>
    </source>
</evidence>
<evidence type="ECO:0000313" key="4">
    <source>
        <dbReference type="EMBL" id="KRG55897.1"/>
    </source>
</evidence>
<gene>
    <name evidence="4" type="ORF">ABB22_13340</name>
</gene>
<dbReference type="InterPro" id="IPR019734">
    <property type="entry name" value="TPR_rpt"/>
</dbReference>
<feature type="chain" id="PRO_5046540616" description="Tetratricopeptide repeat protein" evidence="3">
    <location>
        <begin position="28"/>
        <end position="398"/>
    </location>
</feature>
<accession>A0ABR5NHM4</accession>
<feature type="region of interest" description="Disordered" evidence="2">
    <location>
        <begin position="28"/>
        <end position="70"/>
    </location>
</feature>
<keyword evidence="3" id="KW-0732">Signal</keyword>
<dbReference type="Proteomes" id="UP000050902">
    <property type="component" value="Unassembled WGS sequence"/>
</dbReference>
<dbReference type="Gene3D" id="1.25.40.10">
    <property type="entry name" value="Tetratricopeptide repeat domain"/>
    <property type="match status" value="3"/>
</dbReference>
<evidence type="ECO:0000256" key="3">
    <source>
        <dbReference type="SAM" id="SignalP"/>
    </source>
</evidence>
<reference evidence="4 5" key="1">
    <citation type="submission" date="2015-05" db="EMBL/GenBank/DDBJ databases">
        <title>Genome sequencing and analysis of members of genus Stenotrophomonas.</title>
        <authorList>
            <person name="Patil P.P."/>
            <person name="Midha S."/>
            <person name="Patil P.B."/>
        </authorList>
    </citation>
    <scope>NUCLEOTIDE SEQUENCE [LARGE SCALE GENOMIC DNA]</scope>
    <source>
        <strain evidence="4 5">DSM 12575</strain>
    </source>
</reference>
<feature type="region of interest" description="Disordered" evidence="2">
    <location>
        <begin position="377"/>
        <end position="398"/>
    </location>
</feature>
<evidence type="ECO:0000313" key="5">
    <source>
        <dbReference type="Proteomes" id="UP000050902"/>
    </source>
</evidence>
<feature type="signal peptide" evidence="3">
    <location>
        <begin position="1"/>
        <end position="27"/>
    </location>
</feature>
<dbReference type="PROSITE" id="PS50005">
    <property type="entry name" value="TPR"/>
    <property type="match status" value="1"/>
</dbReference>
<feature type="compositionally biased region" description="Basic and acidic residues" evidence="2">
    <location>
        <begin position="389"/>
        <end position="398"/>
    </location>
</feature>
<dbReference type="RefSeq" id="WP_055768679.1">
    <property type="nucleotide sequence ID" value="NZ_LDJG01000020.1"/>
</dbReference>
<sequence length="398" mass="43543">MISRSHKQALLSVLIATVLGGAVVADADAQSRSSDRGGERRGGHGSTKAQVLYPEATREEPKGKPSSKMGGKLQKLFAAYNKDEYEETRKLADEIIAADGANDYDKAVANQLASQAAYNLDDNAAAKQYLQQAVTLNQLDNNGHFQAMLMLAQLQLQDEQYAEGLVNLDKYFAESKSHKPEELVIKGQALYQTEKYAEAIPVLKAAIAASPEPKDNWNQLLMAAYAEAGQTGEAVKEAEALAAKNPADKKAQLNLASMYMQADQMEKAAVVMDKLRAAGQLTEEREYKQLYSIYANTENKEKDVIAVINEGLSKGILKPDYQVYLALAQSYYYSDQIPQAIEAWQKAAPLSKDGETYLNLARVLHAEGRIPEAKQAARDAKAKGVKNPADADKIINLK</sequence>
<evidence type="ECO:0000256" key="1">
    <source>
        <dbReference type="PROSITE-ProRule" id="PRU00339"/>
    </source>
</evidence>
<protein>
    <recommendedName>
        <fullName evidence="6">Tetratricopeptide repeat protein</fullName>
    </recommendedName>
</protein>
<feature type="repeat" description="TPR" evidence="1">
    <location>
        <begin position="321"/>
        <end position="354"/>
    </location>
</feature>
<proteinExistence type="predicted"/>
<organism evidence="4 5">
    <name type="scientific">Stenotrophomonas nitritireducens</name>
    <dbReference type="NCBI Taxonomy" id="83617"/>
    <lineage>
        <taxon>Bacteria</taxon>
        <taxon>Pseudomonadati</taxon>
        <taxon>Pseudomonadota</taxon>
        <taxon>Gammaproteobacteria</taxon>
        <taxon>Lysobacterales</taxon>
        <taxon>Lysobacteraceae</taxon>
        <taxon>Stenotrophomonas</taxon>
    </lineage>
</organism>
<dbReference type="EMBL" id="LDJG01000020">
    <property type="protein sequence ID" value="KRG55897.1"/>
    <property type="molecule type" value="Genomic_DNA"/>
</dbReference>
<dbReference type="Pfam" id="PF13181">
    <property type="entry name" value="TPR_8"/>
    <property type="match status" value="2"/>
</dbReference>
<dbReference type="Pfam" id="PF13432">
    <property type="entry name" value="TPR_16"/>
    <property type="match status" value="2"/>
</dbReference>
<comment type="caution">
    <text evidence="4">The sequence shown here is derived from an EMBL/GenBank/DDBJ whole genome shotgun (WGS) entry which is preliminary data.</text>
</comment>